<dbReference type="SMART" id="SM00382">
    <property type="entry name" value="AAA"/>
    <property type="match status" value="2"/>
</dbReference>
<comment type="similarity">
    <text evidence="2">Belongs to the ABC transporter superfamily. ABCA family.</text>
</comment>
<evidence type="ECO:0000256" key="11">
    <source>
        <dbReference type="SAM" id="Phobius"/>
    </source>
</evidence>
<keyword evidence="7" id="KW-0067">ATP-binding</keyword>
<dbReference type="eggNOG" id="KOG0059">
    <property type="taxonomic scope" value="Eukaryota"/>
</dbReference>
<dbReference type="PANTHER" id="PTHR19229:SF36">
    <property type="entry name" value="ATP-BINDING CASSETTE SUB-FAMILY A MEMBER 2"/>
    <property type="match status" value="1"/>
</dbReference>
<feature type="transmembrane region" description="Helical" evidence="11">
    <location>
        <begin position="1355"/>
        <end position="1372"/>
    </location>
</feature>
<protein>
    <recommendedName>
        <fullName evidence="12">ABC transporter domain-containing protein</fullName>
    </recommendedName>
</protein>
<feature type="transmembrane region" description="Helical" evidence="11">
    <location>
        <begin position="488"/>
        <end position="512"/>
    </location>
</feature>
<feature type="transmembrane region" description="Helical" evidence="11">
    <location>
        <begin position="408"/>
        <end position="425"/>
    </location>
</feature>
<reference evidence="14" key="2">
    <citation type="submission" date="2010-04" db="EMBL/GenBank/DDBJ databases">
        <authorList>
            <person name="Buell R."/>
            <person name="Hamilton J."/>
            <person name="Hostetler J."/>
        </authorList>
    </citation>
    <scope>NUCLEOTIDE SEQUENCE [LARGE SCALE GENOMIC DNA]</scope>
    <source>
        <strain evidence="14">DAOM:BR144</strain>
    </source>
</reference>
<evidence type="ECO:0000256" key="8">
    <source>
        <dbReference type="ARBA" id="ARBA00022989"/>
    </source>
</evidence>
<keyword evidence="4 11" id="KW-0812">Transmembrane</keyword>
<dbReference type="InterPro" id="IPR017871">
    <property type="entry name" value="ABC_transporter-like_CS"/>
</dbReference>
<keyword evidence="3" id="KW-0813">Transport</keyword>
<evidence type="ECO:0000259" key="12">
    <source>
        <dbReference type="PROSITE" id="PS50893"/>
    </source>
</evidence>
<evidence type="ECO:0000256" key="10">
    <source>
        <dbReference type="SAM" id="MobiDB-lite"/>
    </source>
</evidence>
<organism evidence="13 14">
    <name type="scientific">Globisporangium ultimum (strain ATCC 200006 / CBS 805.95 / DAOM BR144)</name>
    <name type="common">Pythium ultimum</name>
    <dbReference type="NCBI Taxonomy" id="431595"/>
    <lineage>
        <taxon>Eukaryota</taxon>
        <taxon>Sar</taxon>
        <taxon>Stramenopiles</taxon>
        <taxon>Oomycota</taxon>
        <taxon>Peronosporomycetes</taxon>
        <taxon>Pythiales</taxon>
        <taxon>Pythiaceae</taxon>
        <taxon>Globisporangium</taxon>
    </lineage>
</organism>
<dbReference type="HOGENOM" id="CLU_000604_19_1_1"/>
<sequence length="2079" mass="230204">MALWASIRVLLWKNWRVKQRESRLNRHRTARGQWLFPALVTDIVLPLTLLLLFICKLCEFNAAIGVGLLGSDGNALALEASGDRVVSGPTVIDDDGMTPTTSVDVARAATRTMRRNALVTPTIEELNKWQAAHRVDQEWVATEPEPSVRPVSSALFMTVLPLLLQKTNQSIAVLDRTESRAFLHYLDREYPASRDLGIASYRDVTKIIPFEDASASMAEVNNLLRNFPARSGYHIYAALDVRPPDAASTTLELVAFLRRGNPQGPSLSDQMDAYFSQVIGVNETYFRFPGILSFQSEVNLFLRRAGQEKGVDTADGNSTTPYPPEVVCRTLNSMLKMAQLEWTDFSTRARLGKSVRECEAALRGEKIPESLRHYVSHLVRQAQVEDELRNLRVSRLPKRPQTTISGQLEGNIVFCIAYLFLWPYVRLVRDIVLEKEKQLKEYMLIMGLRPMALLISWFLLYLFASTVIGGIAVALLGGTMFVGTQASACYFFLLLIAFACSILFFGVAITPIFNRAKTAAACASLVYFVLGAGPFIRLLVGEDAMESSALLNGIVSSLEEISSPVVFMAALRDIMAFDAVSGAIRPIAWEAVSAPCKKMVLQSTGYLLLGWYLENVFPRTYGVQQKWYFILLPSYWMPSLFGKRGEQRPEDETAELLGLEEMLEQTDFGNKDETLRELPLREYVHQFKPILFVNSLSKRYPDGKEAVKHVSFGVKKGEIFGLLGPNGAGKSTTMSILCGMLSPTSGDAIVGGTTSVAKDPEAVRKSLSVCFQQNILFDELSVREHLYLVCALKNAIGVKTVSKEAWEGKLKQFGLEEKQDALSKTLSGGQKRKLSLVLALLDSSRVVLLDEPTAGMDLKARLDTWDALKRAVSHRAVILTTHSMQEAQTLCENIGIVAEGRLKCCGSSLFLRERFGVGYKLTLVHHENGGSSDDNDDDQPGDGRICTSVLIEMVRKFVPQATLVSDNKWETRIQLTDGKESAFVALFNELEAMKARREIKRYAVAATDLEDVFVKVTEGESVYYHAKDGAVSPEAEKIKSEGGSYGTKIETVQPTRDASRWQILSSQLRALYTKRWKMTIRDKKSLLAQYVWPVALFAILLAAVQHLSVADRSIQTLTSLPISAAKSSFYLVASKPEHTATVQEMLKNVNEETQQNVLFYEAGSEKDMFAAILTKKNATSFFAAAFISHIRLPETDSIAEDVDSPFGSLDYSLFYNTTISKSLPVGLEILSEAYCRTIKEAKSGATSKLNDACHLAVKTGVLPRQVIGPVGTDDDDDSAEINISTDNDSPDSIINIMSRMVLAYYLLLTMSSIVSYYISPIVKERESGLKRQQYLHLASTATSSVYWISNFIFDYVTYALVSVAVAITMLLFSSSLTTDMLQAWFVGMLLFGIAVLPFTYLLSLVFSSHSSAQSFMSYVSLFQILAASIVSGMSMTPGLCTKVYTISYFLQFFPLYAFGMLVTNVATLQWTPVRQQCLGFSGALEAGFGDKDDDFMSFMTSSISSGHGEDHPPTVWDWDVGGSNFCALFASALLYSLLLLAFDEAQMYPTLVAHKFKRGLRKLKRFVGFRVQDESEGGYNFLYGSGSGDIDANAVETATRNNLVEVTNVYKVFNPKKQTILGSLVNGNNTASNDGESSSDQPPSVVNQQGQVVALNDVSFSVEKNDCVALLGVNGSGKSTMFEILTAGTAPTRGKATIDKYNVTLEPKAASMKYGYCPQTNVFFSDLTVREHLELFYRLRRRQVASATQEHAIVNAMLTRLDLFPVEKTTAGHLSGGNKRRLMLALSLLSDDVSLLLLDEPSAGVDVVARRLMWRVLHEKRQSNHRTSCLFTTHSMEEAEAVCANAVVLFKGNLVWCGSIPDLKQHASRGVSISLRLDSTSILASERVKVYVDHVRNSLSLNSNARTALELGQIRCEDLKNVWRHCHQQYRPLFEGVDTVPPAAIRHEQWIESVVAKLQQETQAVATVGDPSNSPGTFAMISIEDFVKEWLIQEDFAVLEHFLMDQQIAKRSGEGVKLVDLQAASGSGSNTNAVYETSCTDAFGLADLFDAMESSKSRFRIAQYSVSELSLERVFEQFT</sequence>
<dbReference type="InterPro" id="IPR003439">
    <property type="entry name" value="ABC_transporter-like_ATP-bd"/>
</dbReference>
<evidence type="ECO:0000256" key="5">
    <source>
        <dbReference type="ARBA" id="ARBA00022737"/>
    </source>
</evidence>
<keyword evidence="5" id="KW-0677">Repeat</keyword>
<dbReference type="SUPFAM" id="SSF52540">
    <property type="entry name" value="P-loop containing nucleoside triphosphate hydrolases"/>
    <property type="match status" value="2"/>
</dbReference>
<evidence type="ECO:0000256" key="6">
    <source>
        <dbReference type="ARBA" id="ARBA00022741"/>
    </source>
</evidence>
<dbReference type="EMBL" id="GL376634">
    <property type="status" value="NOT_ANNOTATED_CDS"/>
    <property type="molecule type" value="Genomic_DNA"/>
</dbReference>
<dbReference type="InterPro" id="IPR013525">
    <property type="entry name" value="ABC2_TM"/>
</dbReference>
<dbReference type="InterPro" id="IPR003593">
    <property type="entry name" value="AAA+_ATPase"/>
</dbReference>
<dbReference type="GO" id="GO:0005319">
    <property type="term" value="F:lipid transporter activity"/>
    <property type="evidence" value="ECO:0007669"/>
    <property type="project" value="TreeGrafter"/>
</dbReference>
<feature type="transmembrane region" description="Helical" evidence="11">
    <location>
        <begin position="1302"/>
        <end position="1322"/>
    </location>
</feature>
<feature type="transmembrane region" description="Helical" evidence="11">
    <location>
        <begin position="34"/>
        <end position="54"/>
    </location>
</feature>
<dbReference type="Proteomes" id="UP000019132">
    <property type="component" value="Unassembled WGS sequence"/>
</dbReference>
<accession>K3WAM3</accession>
<dbReference type="InterPro" id="IPR026082">
    <property type="entry name" value="ABCA"/>
</dbReference>
<reference evidence="14" key="1">
    <citation type="journal article" date="2010" name="Genome Biol.">
        <title>Genome sequence of the necrotrophic plant pathogen Pythium ultimum reveals original pathogenicity mechanisms and effector repertoire.</title>
        <authorList>
            <person name="Levesque C.A."/>
            <person name="Brouwer H."/>
            <person name="Cano L."/>
            <person name="Hamilton J.P."/>
            <person name="Holt C."/>
            <person name="Huitema E."/>
            <person name="Raffaele S."/>
            <person name="Robideau G.P."/>
            <person name="Thines M."/>
            <person name="Win J."/>
            <person name="Zerillo M.M."/>
            <person name="Beakes G.W."/>
            <person name="Boore J.L."/>
            <person name="Busam D."/>
            <person name="Dumas B."/>
            <person name="Ferriera S."/>
            <person name="Fuerstenberg S.I."/>
            <person name="Gachon C.M."/>
            <person name="Gaulin E."/>
            <person name="Govers F."/>
            <person name="Grenville-Briggs L."/>
            <person name="Horner N."/>
            <person name="Hostetler J."/>
            <person name="Jiang R.H."/>
            <person name="Johnson J."/>
            <person name="Krajaejun T."/>
            <person name="Lin H."/>
            <person name="Meijer H.J."/>
            <person name="Moore B."/>
            <person name="Morris P."/>
            <person name="Phuntmart V."/>
            <person name="Puiu D."/>
            <person name="Shetty J."/>
            <person name="Stajich J.E."/>
            <person name="Tripathy S."/>
            <person name="Wawra S."/>
            <person name="van West P."/>
            <person name="Whitty B.R."/>
            <person name="Coutinho P.M."/>
            <person name="Henrissat B."/>
            <person name="Martin F."/>
            <person name="Thomas P.D."/>
            <person name="Tyler B.M."/>
            <person name="De Vries R.P."/>
            <person name="Kamoun S."/>
            <person name="Yandell M."/>
            <person name="Tisserat N."/>
            <person name="Buell C.R."/>
        </authorList>
    </citation>
    <scope>NUCLEOTIDE SEQUENCE</scope>
    <source>
        <strain evidence="14">DAOM:BR144</strain>
    </source>
</reference>
<keyword evidence="8 11" id="KW-1133">Transmembrane helix</keyword>
<dbReference type="CDD" id="cd03263">
    <property type="entry name" value="ABC_subfamily_A"/>
    <property type="match status" value="1"/>
</dbReference>
<dbReference type="EnsemblProtists" id="PYU1_T002014">
    <property type="protein sequence ID" value="PYU1_T002014"/>
    <property type="gene ID" value="PYU1_G002012"/>
</dbReference>
<evidence type="ECO:0000256" key="1">
    <source>
        <dbReference type="ARBA" id="ARBA00004141"/>
    </source>
</evidence>
<dbReference type="GO" id="GO:0005524">
    <property type="term" value="F:ATP binding"/>
    <property type="evidence" value="ECO:0007669"/>
    <property type="project" value="UniProtKB-KW"/>
</dbReference>
<feature type="transmembrane region" description="Helical" evidence="11">
    <location>
        <begin position="1384"/>
        <end position="1403"/>
    </location>
</feature>
<evidence type="ECO:0000313" key="14">
    <source>
        <dbReference type="Proteomes" id="UP000019132"/>
    </source>
</evidence>
<dbReference type="InterPro" id="IPR027417">
    <property type="entry name" value="P-loop_NTPase"/>
</dbReference>
<dbReference type="FunFam" id="3.40.50.300:FF:000335">
    <property type="entry name" value="ATP binding cassette subfamily A member 5"/>
    <property type="match status" value="1"/>
</dbReference>
<feature type="transmembrane region" description="Helical" evidence="11">
    <location>
        <begin position="1448"/>
        <end position="1470"/>
    </location>
</feature>
<feature type="transmembrane region" description="Helical" evidence="11">
    <location>
        <begin position="451"/>
        <end position="476"/>
    </location>
</feature>
<dbReference type="GO" id="GO:0016020">
    <property type="term" value="C:membrane"/>
    <property type="evidence" value="ECO:0007669"/>
    <property type="project" value="UniProtKB-SubCell"/>
</dbReference>
<dbReference type="VEuPathDB" id="FungiDB:PYU1_G002012"/>
<evidence type="ECO:0000256" key="4">
    <source>
        <dbReference type="ARBA" id="ARBA00022692"/>
    </source>
</evidence>
<feature type="domain" description="ABC transporter" evidence="12">
    <location>
        <begin position="1640"/>
        <end position="1876"/>
    </location>
</feature>
<dbReference type="GO" id="GO:0140359">
    <property type="term" value="F:ABC-type transporter activity"/>
    <property type="evidence" value="ECO:0007669"/>
    <property type="project" value="InterPro"/>
</dbReference>
<evidence type="ECO:0000256" key="7">
    <source>
        <dbReference type="ARBA" id="ARBA00022840"/>
    </source>
</evidence>
<keyword evidence="14" id="KW-1185">Reference proteome</keyword>
<keyword evidence="9 11" id="KW-0472">Membrane</keyword>
<feature type="domain" description="ABC transporter" evidence="12">
    <location>
        <begin position="691"/>
        <end position="924"/>
    </location>
</feature>
<comment type="subcellular location">
    <subcellularLocation>
        <location evidence="1">Membrane</location>
        <topology evidence="1">Multi-pass membrane protein</topology>
    </subcellularLocation>
</comment>
<evidence type="ECO:0000313" key="13">
    <source>
        <dbReference type="EnsemblProtists" id="PYU1_T002014"/>
    </source>
</evidence>
<dbReference type="PROSITE" id="PS50893">
    <property type="entry name" value="ABC_TRANSPORTER_2"/>
    <property type="match status" value="2"/>
</dbReference>
<dbReference type="PANTHER" id="PTHR19229">
    <property type="entry name" value="ATP-BINDING CASSETTE TRANSPORTER SUBFAMILY A ABCA"/>
    <property type="match status" value="1"/>
</dbReference>
<evidence type="ECO:0000256" key="3">
    <source>
        <dbReference type="ARBA" id="ARBA00022448"/>
    </source>
</evidence>
<dbReference type="Pfam" id="PF12698">
    <property type="entry name" value="ABC2_membrane_3"/>
    <property type="match status" value="2"/>
</dbReference>
<dbReference type="GO" id="GO:0016887">
    <property type="term" value="F:ATP hydrolysis activity"/>
    <property type="evidence" value="ECO:0007669"/>
    <property type="project" value="InterPro"/>
</dbReference>
<feature type="transmembrane region" description="Helical" evidence="11">
    <location>
        <begin position="1415"/>
        <end position="1436"/>
    </location>
</feature>
<name>K3WAM3_GLOUD</name>
<feature type="transmembrane region" description="Helical" evidence="11">
    <location>
        <begin position="1522"/>
        <end position="1542"/>
    </location>
</feature>
<dbReference type="OMA" id="YLFLWPY"/>
<dbReference type="Gene3D" id="3.40.50.300">
    <property type="entry name" value="P-loop containing nucleotide triphosphate hydrolases"/>
    <property type="match status" value="2"/>
</dbReference>
<dbReference type="InParanoid" id="K3WAM3"/>
<proteinExistence type="inferred from homology"/>
<evidence type="ECO:0000256" key="9">
    <source>
        <dbReference type="ARBA" id="ARBA00023136"/>
    </source>
</evidence>
<reference evidence="13" key="3">
    <citation type="submission" date="2015-02" db="UniProtKB">
        <authorList>
            <consortium name="EnsemblProtists"/>
        </authorList>
    </citation>
    <scope>IDENTIFICATION</scope>
    <source>
        <strain evidence="13">DAOM BR144</strain>
    </source>
</reference>
<feature type="region of interest" description="Disordered" evidence="10">
    <location>
        <begin position="1624"/>
        <end position="1646"/>
    </location>
</feature>
<keyword evidence="6" id="KW-0547">Nucleotide-binding</keyword>
<dbReference type="Pfam" id="PF00005">
    <property type="entry name" value="ABC_tran"/>
    <property type="match status" value="2"/>
</dbReference>
<dbReference type="STRING" id="431595.K3WAM3"/>
<dbReference type="PROSITE" id="PS00211">
    <property type="entry name" value="ABC_TRANSPORTER_1"/>
    <property type="match status" value="2"/>
</dbReference>
<feature type="transmembrane region" description="Helical" evidence="11">
    <location>
        <begin position="518"/>
        <end position="540"/>
    </location>
</feature>
<evidence type="ECO:0000256" key="2">
    <source>
        <dbReference type="ARBA" id="ARBA00008869"/>
    </source>
</evidence>